<dbReference type="Pfam" id="PF01882">
    <property type="entry name" value="DUF58"/>
    <property type="match status" value="1"/>
</dbReference>
<evidence type="ECO:0000259" key="2">
    <source>
        <dbReference type="Pfam" id="PF01882"/>
    </source>
</evidence>
<feature type="transmembrane region" description="Helical" evidence="1">
    <location>
        <begin position="6"/>
        <end position="24"/>
    </location>
</feature>
<proteinExistence type="predicted"/>
<protein>
    <recommendedName>
        <fullName evidence="2">DUF58 domain-containing protein</fullName>
    </recommendedName>
</protein>
<keyword evidence="4" id="KW-1185">Reference proteome</keyword>
<feature type="transmembrane region" description="Helical" evidence="1">
    <location>
        <begin position="36"/>
        <end position="55"/>
    </location>
</feature>
<evidence type="ECO:0000256" key="1">
    <source>
        <dbReference type="SAM" id="Phobius"/>
    </source>
</evidence>
<evidence type="ECO:0000313" key="3">
    <source>
        <dbReference type="EMBL" id="AUW92908.1"/>
    </source>
</evidence>
<accession>A0ABN5GWS5</accession>
<feature type="domain" description="DUF58" evidence="2">
    <location>
        <begin position="199"/>
        <end position="304"/>
    </location>
</feature>
<gene>
    <name evidence="3" type="ORF">BXT84_02220</name>
</gene>
<reference evidence="3 4" key="1">
    <citation type="journal article" date="2019" name="Sci. Rep.">
        <title>Sulfobacillus thermotolerans: new insights into resistance and metabolic capacities of acidophilic chemolithotrophs.</title>
        <authorList>
            <person name="Panyushkina A.E."/>
            <person name="Babenko V.V."/>
            <person name="Nikitina A.S."/>
            <person name="Selezneva O.V."/>
            <person name="Tsaplina I.A."/>
            <person name="Letarova M.A."/>
            <person name="Kostryukova E.S."/>
            <person name="Letarov A.V."/>
        </authorList>
    </citation>
    <scope>NUCLEOTIDE SEQUENCE [LARGE SCALE GENOMIC DNA]</scope>
    <source>
        <strain evidence="3 4">Kr1</strain>
    </source>
</reference>
<organism evidence="3 4">
    <name type="scientific">Sulfobacillus thermotolerans</name>
    <dbReference type="NCBI Taxonomy" id="338644"/>
    <lineage>
        <taxon>Bacteria</taxon>
        <taxon>Bacillati</taxon>
        <taxon>Bacillota</taxon>
        <taxon>Clostridia</taxon>
        <taxon>Eubacteriales</taxon>
        <taxon>Clostridiales Family XVII. Incertae Sedis</taxon>
        <taxon>Sulfobacillus</taxon>
    </lineage>
</organism>
<dbReference type="EMBL" id="CP019454">
    <property type="protein sequence ID" value="AUW92908.1"/>
    <property type="molecule type" value="Genomic_DNA"/>
</dbReference>
<keyword evidence="1" id="KW-0812">Transmembrane</keyword>
<keyword evidence="1" id="KW-1133">Transmembrane helix</keyword>
<name>A0ABN5GWS5_9FIRM</name>
<dbReference type="Proteomes" id="UP000325292">
    <property type="component" value="Chromosome"/>
</dbReference>
<dbReference type="RefSeq" id="WP_103375029.1">
    <property type="nucleotide sequence ID" value="NZ_CP133983.1"/>
</dbReference>
<sequence length="377" mass="42342">MKPLVWRSLVTIGIAVSTWSFAYFQGGYLAYHIWDTLRILAVLIVIQLLFPLRHLHVVRHLEPSEVMEGDTVSVSLVVSLDAWWPWGWVCVSDPLPLSLKANATPHFVLALWPHRRTTVMYQLANVRRGVYRLGQPVAVTGDIFGLWTKSRILDLPPATLVVWPKTIVLRSFGAILSQWEGTSEAPRRFAEESSLLFGIRDYVAGDRLAQIHWRTSARTGAFKVKQFEPMTHPRIRIILDTLSSFDNAEQWELAIQVAASLLHLSARYSQAAGLLWMGEGDQQFAVNTGQSHYLLMQNYLASLPAMDATVQETSMAYIPLDAIPLWITGSGTHPAMTPDAPVLFIGPNGVSRLEELPFYLERPLNDVQAIRSDPKPI</sequence>
<keyword evidence="1" id="KW-0472">Membrane</keyword>
<dbReference type="InterPro" id="IPR002881">
    <property type="entry name" value="DUF58"/>
</dbReference>
<dbReference type="PANTHER" id="PTHR34351:SF2">
    <property type="entry name" value="DUF58 DOMAIN-CONTAINING PROTEIN"/>
    <property type="match status" value="1"/>
</dbReference>
<evidence type="ECO:0000313" key="4">
    <source>
        <dbReference type="Proteomes" id="UP000325292"/>
    </source>
</evidence>
<dbReference type="PANTHER" id="PTHR34351">
    <property type="entry name" value="SLR1927 PROTEIN-RELATED"/>
    <property type="match status" value="1"/>
</dbReference>